<dbReference type="Proteomes" id="UP001597296">
    <property type="component" value="Unassembled WGS sequence"/>
</dbReference>
<sequence>MIDMPDRLSDLLFRFLHQNNDTLSQRARDKEFAGLTDEKARRIESIYADAFPGE</sequence>
<evidence type="ECO:0000313" key="2">
    <source>
        <dbReference type="Proteomes" id="UP001597296"/>
    </source>
</evidence>
<evidence type="ECO:0000313" key="1">
    <source>
        <dbReference type="EMBL" id="MFD2235090.1"/>
    </source>
</evidence>
<gene>
    <name evidence="1" type="ORF">ACFSNB_14855</name>
</gene>
<name>A0ABW5CG39_9PROT</name>
<dbReference type="EMBL" id="JBHUIY010000035">
    <property type="protein sequence ID" value="MFD2235090.1"/>
    <property type="molecule type" value="Genomic_DNA"/>
</dbReference>
<comment type="caution">
    <text evidence="1">The sequence shown here is derived from an EMBL/GenBank/DDBJ whole genome shotgun (WGS) entry which is preliminary data.</text>
</comment>
<keyword evidence="2" id="KW-1185">Reference proteome</keyword>
<protein>
    <submittedName>
        <fullName evidence="1">Uncharacterized protein</fullName>
    </submittedName>
</protein>
<dbReference type="RefSeq" id="WP_377317943.1">
    <property type="nucleotide sequence ID" value="NZ_JBHUIY010000035.1"/>
</dbReference>
<accession>A0ABW5CG39</accession>
<proteinExistence type="predicted"/>
<organism evidence="1 2">
    <name type="scientific">Phaeospirillum tilakii</name>
    <dbReference type="NCBI Taxonomy" id="741673"/>
    <lineage>
        <taxon>Bacteria</taxon>
        <taxon>Pseudomonadati</taxon>
        <taxon>Pseudomonadota</taxon>
        <taxon>Alphaproteobacteria</taxon>
        <taxon>Rhodospirillales</taxon>
        <taxon>Rhodospirillaceae</taxon>
        <taxon>Phaeospirillum</taxon>
    </lineage>
</organism>
<reference evidence="2" key="1">
    <citation type="journal article" date="2019" name="Int. J. Syst. Evol. Microbiol.">
        <title>The Global Catalogue of Microorganisms (GCM) 10K type strain sequencing project: providing services to taxonomists for standard genome sequencing and annotation.</title>
        <authorList>
            <consortium name="The Broad Institute Genomics Platform"/>
            <consortium name="The Broad Institute Genome Sequencing Center for Infectious Disease"/>
            <person name="Wu L."/>
            <person name="Ma J."/>
        </authorList>
    </citation>
    <scope>NUCLEOTIDE SEQUENCE [LARGE SCALE GENOMIC DNA]</scope>
    <source>
        <strain evidence="2">KCTC 15012</strain>
    </source>
</reference>